<sequence>MISFCKLGLNFEDRLIFHVLQGLPKLIFTFFYGIVRAFLPWDWLPHKDVREQTVLITGAASGVGRLLAVKFASLGCKLVLWDINNLGNFETAEMCKKYDVQVSAYTVDITNTEAVEKTASLVLNKFGSVDILINNAGIVTGKKLLDCPDETFDLTMNVNANSLFYVTKRFLPKMIANDRGHIVVVASMAGRIGVNGLVDYSASKFAACGFTEALHAELTSTNSNVKTTLICPYYVNTGMFEGVKSSFPNLLPILEPEYVRDQIVEAVLTDTHIVYMPRFCYFTMVIKELFSVYTGDAIAEICGVHQQMAGFKGRKQIAT</sequence>
<proteinExistence type="inferred from homology"/>
<dbReference type="PRINTS" id="PR00081">
    <property type="entry name" value="GDHRDH"/>
</dbReference>
<keyword evidence="6" id="KW-1185">Reference proteome</keyword>
<gene>
    <name evidence="5" type="ORF">BOKJ2_LOCUS6323</name>
</gene>
<dbReference type="SUPFAM" id="SSF51735">
    <property type="entry name" value="NAD(P)-binding Rossmann-fold domains"/>
    <property type="match status" value="1"/>
</dbReference>
<keyword evidence="2" id="KW-0560">Oxidoreductase</keyword>
<dbReference type="PANTHER" id="PTHR24322:SF742">
    <property type="entry name" value="PROTEIN DHS-3"/>
    <property type="match status" value="1"/>
</dbReference>
<dbReference type="Proteomes" id="UP000614601">
    <property type="component" value="Unassembled WGS sequence"/>
</dbReference>
<evidence type="ECO:0000256" key="1">
    <source>
        <dbReference type="ARBA" id="ARBA00006484"/>
    </source>
</evidence>
<dbReference type="PRINTS" id="PR00080">
    <property type="entry name" value="SDRFAMILY"/>
</dbReference>
<dbReference type="Proteomes" id="UP000783686">
    <property type="component" value="Unassembled WGS sequence"/>
</dbReference>
<evidence type="ECO:0000256" key="2">
    <source>
        <dbReference type="ARBA" id="ARBA00023002"/>
    </source>
</evidence>
<dbReference type="GO" id="GO:0005811">
    <property type="term" value="C:lipid droplet"/>
    <property type="evidence" value="ECO:0007669"/>
    <property type="project" value="TreeGrafter"/>
</dbReference>
<dbReference type="CDD" id="cd05339">
    <property type="entry name" value="17beta-HSDXI-like_SDR_c"/>
    <property type="match status" value="1"/>
</dbReference>
<dbReference type="OrthoDB" id="10253736at2759"/>
<comment type="similarity">
    <text evidence="1 4">Belongs to the short-chain dehydrogenases/reductases (SDR) family.</text>
</comment>
<dbReference type="PANTHER" id="PTHR24322">
    <property type="entry name" value="PKSB"/>
    <property type="match status" value="1"/>
</dbReference>
<evidence type="ECO:0000313" key="5">
    <source>
        <dbReference type="EMBL" id="CAD5215898.1"/>
    </source>
</evidence>
<keyword evidence="3" id="KW-0520">NAD</keyword>
<accession>A0A811KJG9</accession>
<reference evidence="5" key="1">
    <citation type="submission" date="2020-09" db="EMBL/GenBank/DDBJ databases">
        <authorList>
            <person name="Kikuchi T."/>
        </authorList>
    </citation>
    <scope>NUCLEOTIDE SEQUENCE</scope>
    <source>
        <strain evidence="5">SH1</strain>
    </source>
</reference>
<dbReference type="InterPro" id="IPR002347">
    <property type="entry name" value="SDR_fam"/>
</dbReference>
<dbReference type="GO" id="GO:0016616">
    <property type="term" value="F:oxidoreductase activity, acting on the CH-OH group of donors, NAD or NADP as acceptor"/>
    <property type="evidence" value="ECO:0007669"/>
    <property type="project" value="TreeGrafter"/>
</dbReference>
<name>A0A811KJG9_9BILA</name>
<protein>
    <submittedName>
        <fullName evidence="5">Uncharacterized protein</fullName>
    </submittedName>
</protein>
<evidence type="ECO:0000256" key="4">
    <source>
        <dbReference type="RuleBase" id="RU000363"/>
    </source>
</evidence>
<dbReference type="InterPro" id="IPR020904">
    <property type="entry name" value="Sc_DH/Rdtase_CS"/>
</dbReference>
<dbReference type="FunFam" id="3.40.50.720:FF:000202">
    <property type="entry name" value="Short-chain dehydrogenase/reductase family 16C member 6"/>
    <property type="match status" value="1"/>
</dbReference>
<dbReference type="EMBL" id="CAJFCW020000003">
    <property type="protein sequence ID" value="CAG9104992.1"/>
    <property type="molecule type" value="Genomic_DNA"/>
</dbReference>
<organism evidence="5 6">
    <name type="scientific">Bursaphelenchus okinawaensis</name>
    <dbReference type="NCBI Taxonomy" id="465554"/>
    <lineage>
        <taxon>Eukaryota</taxon>
        <taxon>Metazoa</taxon>
        <taxon>Ecdysozoa</taxon>
        <taxon>Nematoda</taxon>
        <taxon>Chromadorea</taxon>
        <taxon>Rhabditida</taxon>
        <taxon>Tylenchina</taxon>
        <taxon>Tylenchomorpha</taxon>
        <taxon>Aphelenchoidea</taxon>
        <taxon>Aphelenchoididae</taxon>
        <taxon>Bursaphelenchus</taxon>
    </lineage>
</organism>
<comment type="caution">
    <text evidence="5">The sequence shown here is derived from an EMBL/GenBank/DDBJ whole genome shotgun (WGS) entry which is preliminary data.</text>
</comment>
<dbReference type="Pfam" id="PF00106">
    <property type="entry name" value="adh_short"/>
    <property type="match status" value="1"/>
</dbReference>
<dbReference type="InterPro" id="IPR036291">
    <property type="entry name" value="NAD(P)-bd_dom_sf"/>
</dbReference>
<dbReference type="EMBL" id="CAJFDH010000003">
    <property type="protein sequence ID" value="CAD5215898.1"/>
    <property type="molecule type" value="Genomic_DNA"/>
</dbReference>
<evidence type="ECO:0000256" key="3">
    <source>
        <dbReference type="ARBA" id="ARBA00023027"/>
    </source>
</evidence>
<dbReference type="Gene3D" id="3.40.50.720">
    <property type="entry name" value="NAD(P)-binding Rossmann-like Domain"/>
    <property type="match status" value="1"/>
</dbReference>
<evidence type="ECO:0000313" key="6">
    <source>
        <dbReference type="Proteomes" id="UP000614601"/>
    </source>
</evidence>
<dbReference type="PROSITE" id="PS00061">
    <property type="entry name" value="ADH_SHORT"/>
    <property type="match status" value="1"/>
</dbReference>
<dbReference type="AlphaFoldDB" id="A0A811KJG9"/>